<dbReference type="RefSeq" id="XP_013753309.1">
    <property type="nucleotide sequence ID" value="XM_013897855.1"/>
</dbReference>
<keyword evidence="4" id="KW-1185">Reference proteome</keyword>
<evidence type="ECO:0000313" key="3">
    <source>
        <dbReference type="EMBL" id="KNC55129.1"/>
    </source>
</evidence>
<dbReference type="EMBL" id="GL349495">
    <property type="protein sequence ID" value="KNC55129.1"/>
    <property type="molecule type" value="Genomic_DNA"/>
</dbReference>
<organism evidence="3 4">
    <name type="scientific">Thecamonas trahens ATCC 50062</name>
    <dbReference type="NCBI Taxonomy" id="461836"/>
    <lineage>
        <taxon>Eukaryota</taxon>
        <taxon>Apusozoa</taxon>
        <taxon>Apusomonadida</taxon>
        <taxon>Apusomonadidae</taxon>
        <taxon>Thecamonas</taxon>
    </lineage>
</organism>
<reference evidence="3 4" key="1">
    <citation type="submission" date="2010-05" db="EMBL/GenBank/DDBJ databases">
        <title>The Genome Sequence of Thecamonas trahens ATCC 50062.</title>
        <authorList>
            <consortium name="The Broad Institute Genome Sequencing Platform"/>
            <person name="Russ C."/>
            <person name="Cuomo C."/>
            <person name="Shea T."/>
            <person name="Young S.K."/>
            <person name="Zeng Q."/>
            <person name="Koehrsen M."/>
            <person name="Haas B."/>
            <person name="Borodovsky M."/>
            <person name="Guigo R."/>
            <person name="Alvarado L."/>
            <person name="Berlin A."/>
            <person name="Bochicchio J."/>
            <person name="Borenstein D."/>
            <person name="Chapman S."/>
            <person name="Chen Z."/>
            <person name="Freedman E."/>
            <person name="Gellesch M."/>
            <person name="Goldberg J."/>
            <person name="Griggs A."/>
            <person name="Gujja S."/>
            <person name="Heilman E."/>
            <person name="Heiman D."/>
            <person name="Hepburn T."/>
            <person name="Howarth C."/>
            <person name="Jen D."/>
            <person name="Larson L."/>
            <person name="Mehta T."/>
            <person name="Park D."/>
            <person name="Pearson M."/>
            <person name="Roberts A."/>
            <person name="Saif S."/>
            <person name="Shenoy N."/>
            <person name="Sisk P."/>
            <person name="Stolte C."/>
            <person name="Sykes S."/>
            <person name="Thomson T."/>
            <person name="Walk T."/>
            <person name="White J."/>
            <person name="Yandava C."/>
            <person name="Burger G."/>
            <person name="Gray M.W."/>
            <person name="Holland P.W.H."/>
            <person name="King N."/>
            <person name="Lang F.B.F."/>
            <person name="Roger A.J."/>
            <person name="Ruiz-Trillo I."/>
            <person name="Lander E."/>
            <person name="Nusbaum C."/>
        </authorList>
    </citation>
    <scope>NUCLEOTIDE SEQUENCE [LARGE SCALE GENOMIC DNA]</scope>
    <source>
        <strain evidence="3 4">ATCC 50062</strain>
    </source>
</reference>
<dbReference type="AlphaFoldDB" id="A0A0L0DS34"/>
<sequence>MDPRAVAPLGGWGVSGRPRQFGRMRDARWVGRRRGGDGSMPGRWRRADDATVVADADGDDDAALAVSQTNVVLADECAFDNAREGVAAAVGDSEPLEAAVDALPSSRRFEVWRAARTRKTARSSASVGDDEGDGDADIDVDVDAFFALAEDSEALRRHERKKIVDMLSVLSPDVMRRHRAALDAQLNGDPESVRTRKIITSGHAIVASLADVANSSEGLSDSARAAAVASAAARLIPTRHESDIRAVVLLPPSPDSDHVAVLALDALPRGSDAAFREGIAALLAGSSNAGGGDELVVARRTVPFGLVGYYVEDWPGDWPPINPDGAALAGLDELHGPLVLILEEPLVDGETFWCPTSMYHGLGGESMPGSVDVVRDEVLPRALELYAQQKNATTGRLTLVNALAEVGLGPQWLASARRTLTGARDRMMALIDGVAEASAHVLSTRLLALPASAPAAAAVAACLDVLNELLQPEENALWWRIGAKVVLMLLAVDGSEWFVPRDLVASYSLRKQVIDLSLIRALQAAAGVTLTSKGKMLLVARTSGFQLLREHLAAVPGVALGAVSANAPESPAPASDTCLAPPGPSSLASPASASLLIFSSGSGSDSGSGSGSGPRPGLDSDSDDDAWEVVRADDVSKLNMMFEPLNKALQAMLSHCTRADDDEMAVTADNPHVDELVAALEAVLLDGARESRLRLTAPFKRVLKCLAAGSGAVAQSLAGLKAMGVSSSALLRVWIRVGLVQKTLADDLLAALALTDAPWALQGARATALDKTYAASAFVRTAETRVALYTFLESLMRITFAIGIRDGMPSS</sequence>
<name>A0A0L0DS34_THETB</name>
<proteinExistence type="predicted"/>
<dbReference type="InterPro" id="IPR004012">
    <property type="entry name" value="Run_dom"/>
</dbReference>
<dbReference type="SUPFAM" id="SSF140741">
    <property type="entry name" value="RUN domain-like"/>
    <property type="match status" value="1"/>
</dbReference>
<dbReference type="GeneID" id="25568888"/>
<dbReference type="Proteomes" id="UP000054408">
    <property type="component" value="Unassembled WGS sequence"/>
</dbReference>
<gene>
    <name evidence="3" type="ORF">AMSG_10731</name>
</gene>
<dbReference type="Gene3D" id="1.20.58.900">
    <property type="match status" value="1"/>
</dbReference>
<dbReference type="PROSITE" id="PS50826">
    <property type="entry name" value="RUN"/>
    <property type="match status" value="1"/>
</dbReference>
<dbReference type="InterPro" id="IPR037213">
    <property type="entry name" value="Run_dom_sf"/>
</dbReference>
<evidence type="ECO:0000313" key="4">
    <source>
        <dbReference type="Proteomes" id="UP000054408"/>
    </source>
</evidence>
<evidence type="ECO:0000256" key="1">
    <source>
        <dbReference type="SAM" id="MobiDB-lite"/>
    </source>
</evidence>
<feature type="compositionally biased region" description="Gly residues" evidence="1">
    <location>
        <begin position="604"/>
        <end position="614"/>
    </location>
</feature>
<accession>A0A0L0DS34</accession>
<feature type="domain" description="RUN" evidence="2">
    <location>
        <begin position="667"/>
        <end position="807"/>
    </location>
</feature>
<protein>
    <recommendedName>
        <fullName evidence="2">RUN domain-containing protein</fullName>
    </recommendedName>
</protein>
<dbReference type="CDD" id="cd17671">
    <property type="entry name" value="RUN"/>
    <property type="match status" value="1"/>
</dbReference>
<feature type="region of interest" description="Disordered" evidence="1">
    <location>
        <begin position="601"/>
        <end position="625"/>
    </location>
</feature>
<evidence type="ECO:0000259" key="2">
    <source>
        <dbReference type="PROSITE" id="PS50826"/>
    </source>
</evidence>